<evidence type="ECO:0000313" key="1">
    <source>
        <dbReference type="EMBL" id="AFM42803.1"/>
    </source>
</evidence>
<dbReference type="EMBL" id="CP003639">
    <property type="protein sequence ID" value="AFM42803.1"/>
    <property type="molecule type" value="Genomic_DNA"/>
</dbReference>
<sequence length="150" mass="16687">MLHSNVLLFSALFSAIFAQIIKVPINYWRNRIWDWKAVFQPRGMPSSHTALMVGLTTGCLFEYGWGDPYFAISFSITLIVMYDTAGVRRQSGQHAIVLNKLTSTLQNSRGNIGNKLKTSDIPLKEVLDHNPSEVVGGIFIGIITAIMLAM</sequence>
<gene>
    <name evidence="1" type="ordered locus">Desaci_3928</name>
</gene>
<dbReference type="RefSeq" id="WP_014828790.1">
    <property type="nucleotide sequence ID" value="NC_018068.1"/>
</dbReference>
<dbReference type="STRING" id="646529.Desaci_3928"/>
<keyword evidence="2" id="KW-1185">Reference proteome</keyword>
<accession>I4DAH9</accession>
<dbReference type="Pfam" id="PF02681">
    <property type="entry name" value="DUF212"/>
    <property type="match status" value="1"/>
</dbReference>
<dbReference type="PANTHER" id="PTHR31446">
    <property type="entry name" value="ACID PHOSPHATASE/VANADIUM-DEPENDENT HALOPEROXIDASE-RELATED PROTEIN"/>
    <property type="match status" value="1"/>
</dbReference>
<dbReference type="eggNOG" id="COG1963">
    <property type="taxonomic scope" value="Bacteria"/>
</dbReference>
<dbReference type="HOGENOM" id="CLU_073969_1_1_9"/>
<evidence type="ECO:0008006" key="3">
    <source>
        <dbReference type="Google" id="ProtNLM"/>
    </source>
</evidence>
<name>I4DAH9_DESAJ</name>
<dbReference type="PANTHER" id="PTHR31446:SF29">
    <property type="entry name" value="ACID PHOSPHATASE_VANADIUM-DEPENDENT HALOPEROXIDASE-RELATED PROTEIN"/>
    <property type="match status" value="1"/>
</dbReference>
<dbReference type="AlphaFoldDB" id="I4DAH9"/>
<dbReference type="Proteomes" id="UP000002892">
    <property type="component" value="Chromosome"/>
</dbReference>
<reference evidence="1 2" key="1">
    <citation type="journal article" date="2012" name="J. Bacteriol.">
        <title>Complete genome sequences of Desulfosporosinus orientis DSM765T, Desulfosporosinus youngiae DSM17734T, Desulfosporosinus meridiei DSM13257T, and Desulfosporosinus acidiphilus DSM22704T.</title>
        <authorList>
            <person name="Pester M."/>
            <person name="Brambilla E."/>
            <person name="Alazard D."/>
            <person name="Rattei T."/>
            <person name="Weinmaier T."/>
            <person name="Han J."/>
            <person name="Lucas S."/>
            <person name="Lapidus A."/>
            <person name="Cheng J.F."/>
            <person name="Goodwin L."/>
            <person name="Pitluck S."/>
            <person name="Peters L."/>
            <person name="Ovchinnikova G."/>
            <person name="Teshima H."/>
            <person name="Detter J.C."/>
            <person name="Han C.S."/>
            <person name="Tapia R."/>
            <person name="Land M.L."/>
            <person name="Hauser L."/>
            <person name="Kyrpides N.C."/>
            <person name="Ivanova N.N."/>
            <person name="Pagani I."/>
            <person name="Huntmann M."/>
            <person name="Wei C.L."/>
            <person name="Davenport K.W."/>
            <person name="Daligault H."/>
            <person name="Chain P.S."/>
            <person name="Chen A."/>
            <person name="Mavromatis K."/>
            <person name="Markowitz V."/>
            <person name="Szeto E."/>
            <person name="Mikhailova N."/>
            <person name="Pati A."/>
            <person name="Wagner M."/>
            <person name="Woyke T."/>
            <person name="Ollivier B."/>
            <person name="Klenk H.P."/>
            <person name="Spring S."/>
            <person name="Loy A."/>
        </authorList>
    </citation>
    <scope>NUCLEOTIDE SEQUENCE [LARGE SCALE GENOMIC DNA]</scope>
    <source>
        <strain evidence="2">DSM 22704 / JCM 16185 / SJ4</strain>
    </source>
</reference>
<dbReference type="InterPro" id="IPR003832">
    <property type="entry name" value="DUF212"/>
</dbReference>
<dbReference type="OrthoDB" id="9792681at2"/>
<organism evidence="1 2">
    <name type="scientific">Desulfosporosinus acidiphilus (strain DSM 22704 / JCM 16185 / SJ4)</name>
    <dbReference type="NCBI Taxonomy" id="646529"/>
    <lineage>
        <taxon>Bacteria</taxon>
        <taxon>Bacillati</taxon>
        <taxon>Bacillota</taxon>
        <taxon>Clostridia</taxon>
        <taxon>Eubacteriales</taxon>
        <taxon>Desulfitobacteriaceae</taxon>
        <taxon>Desulfosporosinus</taxon>
    </lineage>
</organism>
<proteinExistence type="predicted"/>
<evidence type="ECO:0000313" key="2">
    <source>
        <dbReference type="Proteomes" id="UP000002892"/>
    </source>
</evidence>
<protein>
    <recommendedName>
        <fullName evidence="3">Divergent PAP2 family protein</fullName>
    </recommendedName>
</protein>
<dbReference type="KEGG" id="dai:Desaci_3928"/>